<dbReference type="InterPro" id="IPR006629">
    <property type="entry name" value="LITAF"/>
</dbReference>
<keyword evidence="1" id="KW-0812">Transmembrane</keyword>
<sequence>MSCLPYQGGNPNNFSSKPNDTLFSNRPLPIWVSLIDVLLMTLLSAPLSLNTRYCWLCCCLPYFCVPPIVHHYCPNCGAYLGSYD</sequence>
<keyword evidence="4" id="KW-1185">Reference proteome</keyword>
<evidence type="ECO:0000313" key="4">
    <source>
        <dbReference type="Proteomes" id="UP000410492"/>
    </source>
</evidence>
<dbReference type="Pfam" id="PF10601">
    <property type="entry name" value="zf-LITAF-like"/>
    <property type="match status" value="1"/>
</dbReference>
<feature type="domain" description="LITAF" evidence="2">
    <location>
        <begin position="40"/>
        <end position="84"/>
    </location>
</feature>
<proteinExistence type="predicted"/>
<dbReference type="Proteomes" id="UP000410492">
    <property type="component" value="Unassembled WGS sequence"/>
</dbReference>
<evidence type="ECO:0000256" key="1">
    <source>
        <dbReference type="SAM" id="Phobius"/>
    </source>
</evidence>
<organism evidence="3 4">
    <name type="scientific">Callosobruchus maculatus</name>
    <name type="common">Southern cowpea weevil</name>
    <name type="synonym">Pulse bruchid</name>
    <dbReference type="NCBI Taxonomy" id="64391"/>
    <lineage>
        <taxon>Eukaryota</taxon>
        <taxon>Metazoa</taxon>
        <taxon>Ecdysozoa</taxon>
        <taxon>Arthropoda</taxon>
        <taxon>Hexapoda</taxon>
        <taxon>Insecta</taxon>
        <taxon>Pterygota</taxon>
        <taxon>Neoptera</taxon>
        <taxon>Endopterygota</taxon>
        <taxon>Coleoptera</taxon>
        <taxon>Polyphaga</taxon>
        <taxon>Cucujiformia</taxon>
        <taxon>Chrysomeloidea</taxon>
        <taxon>Chrysomelidae</taxon>
        <taxon>Bruchinae</taxon>
        <taxon>Bruchini</taxon>
        <taxon>Callosobruchus</taxon>
    </lineage>
</organism>
<dbReference type="AlphaFoldDB" id="A0A653C5M0"/>
<protein>
    <recommendedName>
        <fullName evidence="2">LITAF domain-containing protein</fullName>
    </recommendedName>
</protein>
<accession>A0A653C5M0</accession>
<keyword evidence="1" id="KW-1133">Transmembrane helix</keyword>
<evidence type="ECO:0000259" key="2">
    <source>
        <dbReference type="Pfam" id="PF10601"/>
    </source>
</evidence>
<gene>
    <name evidence="3" type="ORF">CALMAC_LOCUS6157</name>
</gene>
<dbReference type="EMBL" id="CAACVG010006962">
    <property type="protein sequence ID" value="VEN42794.1"/>
    <property type="molecule type" value="Genomic_DNA"/>
</dbReference>
<name>A0A653C5M0_CALMS</name>
<reference evidence="3 4" key="1">
    <citation type="submission" date="2019-01" db="EMBL/GenBank/DDBJ databases">
        <authorList>
            <person name="Sayadi A."/>
        </authorList>
    </citation>
    <scope>NUCLEOTIDE SEQUENCE [LARGE SCALE GENOMIC DNA]</scope>
</reference>
<keyword evidence="1" id="KW-0472">Membrane</keyword>
<evidence type="ECO:0000313" key="3">
    <source>
        <dbReference type="EMBL" id="VEN42794.1"/>
    </source>
</evidence>
<feature type="transmembrane region" description="Helical" evidence="1">
    <location>
        <begin position="28"/>
        <end position="47"/>
    </location>
</feature>